<feature type="domain" description="Peptidase C14 caspase" evidence="2">
    <location>
        <begin position="47"/>
        <end position="122"/>
    </location>
</feature>
<keyword evidence="4" id="KW-1185">Reference proteome</keyword>
<dbReference type="Proteomes" id="UP000219338">
    <property type="component" value="Unassembled WGS sequence"/>
</dbReference>
<evidence type="ECO:0000313" key="3">
    <source>
        <dbReference type="EMBL" id="SJL15142.1"/>
    </source>
</evidence>
<protein>
    <recommendedName>
        <fullName evidence="2">Peptidase C14 caspase domain-containing protein</fullName>
    </recommendedName>
</protein>
<evidence type="ECO:0000313" key="4">
    <source>
        <dbReference type="Proteomes" id="UP000219338"/>
    </source>
</evidence>
<dbReference type="GO" id="GO:0006508">
    <property type="term" value="P:proteolysis"/>
    <property type="evidence" value="ECO:0007669"/>
    <property type="project" value="InterPro"/>
</dbReference>
<dbReference type="PANTHER" id="PTHR48104">
    <property type="entry name" value="METACASPASE-4"/>
    <property type="match status" value="1"/>
</dbReference>
<name>A0A284S2A7_ARMOS</name>
<gene>
    <name evidence="3" type="ORF">ARMOST_18627</name>
</gene>
<dbReference type="AlphaFoldDB" id="A0A284S2A7"/>
<accession>A0A284S2A7</accession>
<sequence length="189" mass="20873">MTGAEAEVAYMMLYVPGFLQYLTLDSGQCGSRHIKTLNFPDAREQSGLCIGINHGQGKEFSELRGSILDAGNIRDFLMRQGYNADDILMLTDDTEKKPTKSNIIEAMSWLVQSAKLGDSLFLHCRFSSGVPASEVVPLFSDSGHGDWVPDQNGDEVDGKDEGLAFEYLPVNQSVDFLHLVLDLFQLGYT</sequence>
<dbReference type="PANTHER" id="PTHR48104:SF30">
    <property type="entry name" value="METACASPASE-1"/>
    <property type="match status" value="1"/>
</dbReference>
<organism evidence="3 4">
    <name type="scientific">Armillaria ostoyae</name>
    <name type="common">Armillaria root rot fungus</name>
    <dbReference type="NCBI Taxonomy" id="47428"/>
    <lineage>
        <taxon>Eukaryota</taxon>
        <taxon>Fungi</taxon>
        <taxon>Dikarya</taxon>
        <taxon>Basidiomycota</taxon>
        <taxon>Agaricomycotina</taxon>
        <taxon>Agaricomycetes</taxon>
        <taxon>Agaricomycetidae</taxon>
        <taxon>Agaricales</taxon>
        <taxon>Marasmiineae</taxon>
        <taxon>Physalacriaceae</taxon>
        <taxon>Armillaria</taxon>
    </lineage>
</organism>
<dbReference type="GO" id="GO:0005737">
    <property type="term" value="C:cytoplasm"/>
    <property type="evidence" value="ECO:0007669"/>
    <property type="project" value="TreeGrafter"/>
</dbReference>
<dbReference type="InterPro" id="IPR050452">
    <property type="entry name" value="Metacaspase"/>
</dbReference>
<dbReference type="GO" id="GO:0004197">
    <property type="term" value="F:cysteine-type endopeptidase activity"/>
    <property type="evidence" value="ECO:0007669"/>
    <property type="project" value="InterPro"/>
</dbReference>
<dbReference type="EMBL" id="FUEG01000027">
    <property type="protein sequence ID" value="SJL15142.1"/>
    <property type="molecule type" value="Genomic_DNA"/>
</dbReference>
<comment type="similarity">
    <text evidence="1">Belongs to the peptidase C14B family.</text>
</comment>
<reference evidence="4" key="1">
    <citation type="journal article" date="2017" name="Nat. Ecol. Evol.">
        <title>Genome expansion and lineage-specific genetic innovations in the forest pathogenic fungi Armillaria.</title>
        <authorList>
            <person name="Sipos G."/>
            <person name="Prasanna A.N."/>
            <person name="Walter M.C."/>
            <person name="O'Connor E."/>
            <person name="Balint B."/>
            <person name="Krizsan K."/>
            <person name="Kiss B."/>
            <person name="Hess J."/>
            <person name="Varga T."/>
            <person name="Slot J."/>
            <person name="Riley R."/>
            <person name="Boka B."/>
            <person name="Rigling D."/>
            <person name="Barry K."/>
            <person name="Lee J."/>
            <person name="Mihaltcheva S."/>
            <person name="LaButti K."/>
            <person name="Lipzen A."/>
            <person name="Waldron R."/>
            <person name="Moloney N.M."/>
            <person name="Sperisen C."/>
            <person name="Kredics L."/>
            <person name="Vagvoelgyi C."/>
            <person name="Patrignani A."/>
            <person name="Fitzpatrick D."/>
            <person name="Nagy I."/>
            <person name="Doyle S."/>
            <person name="Anderson J.B."/>
            <person name="Grigoriev I.V."/>
            <person name="Gueldener U."/>
            <person name="Muensterkoetter M."/>
            <person name="Nagy L.G."/>
        </authorList>
    </citation>
    <scope>NUCLEOTIDE SEQUENCE [LARGE SCALE GENOMIC DNA]</scope>
    <source>
        <strain evidence="4">C18/9</strain>
    </source>
</reference>
<dbReference type="Gene3D" id="3.40.50.12660">
    <property type="match status" value="1"/>
</dbReference>
<dbReference type="Pfam" id="PF00656">
    <property type="entry name" value="Peptidase_C14"/>
    <property type="match status" value="1"/>
</dbReference>
<evidence type="ECO:0000259" key="2">
    <source>
        <dbReference type="Pfam" id="PF00656"/>
    </source>
</evidence>
<evidence type="ECO:0000256" key="1">
    <source>
        <dbReference type="ARBA" id="ARBA00009005"/>
    </source>
</evidence>
<dbReference type="InterPro" id="IPR011600">
    <property type="entry name" value="Pept_C14_caspase"/>
</dbReference>
<dbReference type="OrthoDB" id="3223806at2759"/>
<proteinExistence type="inferred from homology"/>
<dbReference type="STRING" id="47428.A0A284S2A7"/>